<protein>
    <submittedName>
        <fullName evidence="2">Uncharacterized protein</fullName>
    </submittedName>
</protein>
<feature type="compositionally biased region" description="Basic and acidic residues" evidence="1">
    <location>
        <begin position="1"/>
        <end position="15"/>
    </location>
</feature>
<dbReference type="AlphaFoldDB" id="A0A2I0VWQ8"/>
<evidence type="ECO:0000256" key="1">
    <source>
        <dbReference type="SAM" id="MobiDB-lite"/>
    </source>
</evidence>
<organism evidence="2 3">
    <name type="scientific">Dendrobium catenatum</name>
    <dbReference type="NCBI Taxonomy" id="906689"/>
    <lineage>
        <taxon>Eukaryota</taxon>
        <taxon>Viridiplantae</taxon>
        <taxon>Streptophyta</taxon>
        <taxon>Embryophyta</taxon>
        <taxon>Tracheophyta</taxon>
        <taxon>Spermatophyta</taxon>
        <taxon>Magnoliopsida</taxon>
        <taxon>Liliopsida</taxon>
        <taxon>Asparagales</taxon>
        <taxon>Orchidaceae</taxon>
        <taxon>Epidendroideae</taxon>
        <taxon>Malaxideae</taxon>
        <taxon>Dendrobiinae</taxon>
        <taxon>Dendrobium</taxon>
    </lineage>
</organism>
<name>A0A2I0VWQ8_9ASPA</name>
<feature type="region of interest" description="Disordered" evidence="1">
    <location>
        <begin position="1"/>
        <end position="28"/>
    </location>
</feature>
<reference evidence="2 3" key="1">
    <citation type="journal article" date="2016" name="Sci. Rep.">
        <title>The Dendrobium catenatum Lindl. genome sequence provides insights into polysaccharide synthase, floral development and adaptive evolution.</title>
        <authorList>
            <person name="Zhang G.Q."/>
            <person name="Xu Q."/>
            <person name="Bian C."/>
            <person name="Tsai W.C."/>
            <person name="Yeh C.M."/>
            <person name="Liu K.W."/>
            <person name="Yoshida K."/>
            <person name="Zhang L.S."/>
            <person name="Chang S.B."/>
            <person name="Chen F."/>
            <person name="Shi Y."/>
            <person name="Su Y.Y."/>
            <person name="Zhang Y.Q."/>
            <person name="Chen L.J."/>
            <person name="Yin Y."/>
            <person name="Lin M."/>
            <person name="Huang H."/>
            <person name="Deng H."/>
            <person name="Wang Z.W."/>
            <person name="Zhu S.L."/>
            <person name="Zhao X."/>
            <person name="Deng C."/>
            <person name="Niu S.C."/>
            <person name="Huang J."/>
            <person name="Wang M."/>
            <person name="Liu G.H."/>
            <person name="Yang H.J."/>
            <person name="Xiao X.J."/>
            <person name="Hsiao Y.Y."/>
            <person name="Wu W.L."/>
            <person name="Chen Y.Y."/>
            <person name="Mitsuda N."/>
            <person name="Ohme-Takagi M."/>
            <person name="Luo Y.B."/>
            <person name="Van de Peer Y."/>
            <person name="Liu Z.J."/>
        </authorList>
    </citation>
    <scope>NUCLEOTIDE SEQUENCE [LARGE SCALE GENOMIC DNA]</scope>
    <source>
        <tissue evidence="2">The whole plant</tissue>
    </source>
</reference>
<accession>A0A2I0VWQ8</accession>
<reference evidence="2 3" key="2">
    <citation type="journal article" date="2017" name="Nature">
        <title>The Apostasia genome and the evolution of orchids.</title>
        <authorList>
            <person name="Zhang G.Q."/>
            <person name="Liu K.W."/>
            <person name="Li Z."/>
            <person name="Lohaus R."/>
            <person name="Hsiao Y.Y."/>
            <person name="Niu S.C."/>
            <person name="Wang J.Y."/>
            <person name="Lin Y.C."/>
            <person name="Xu Q."/>
            <person name="Chen L.J."/>
            <person name="Yoshida K."/>
            <person name="Fujiwara S."/>
            <person name="Wang Z.W."/>
            <person name="Zhang Y.Q."/>
            <person name="Mitsuda N."/>
            <person name="Wang M."/>
            <person name="Liu G.H."/>
            <person name="Pecoraro L."/>
            <person name="Huang H.X."/>
            <person name="Xiao X.J."/>
            <person name="Lin M."/>
            <person name="Wu X.Y."/>
            <person name="Wu W.L."/>
            <person name="Chen Y.Y."/>
            <person name="Chang S.B."/>
            <person name="Sakamoto S."/>
            <person name="Ohme-Takagi M."/>
            <person name="Yagi M."/>
            <person name="Zeng S.J."/>
            <person name="Shen C.Y."/>
            <person name="Yeh C.M."/>
            <person name="Luo Y.B."/>
            <person name="Tsai W.C."/>
            <person name="Van de Peer Y."/>
            <person name="Liu Z.J."/>
        </authorList>
    </citation>
    <scope>NUCLEOTIDE SEQUENCE [LARGE SCALE GENOMIC DNA]</scope>
    <source>
        <tissue evidence="2">The whole plant</tissue>
    </source>
</reference>
<proteinExistence type="predicted"/>
<sequence>MVDGAAEHARRDGEGLVRTPPKAETTHAGLLGGNRLACSPGLAGFVRAGWADQKSELWAGPGA</sequence>
<gene>
    <name evidence="2" type="ORF">MA16_Dca018360</name>
</gene>
<dbReference type="EMBL" id="KZ503163">
    <property type="protein sequence ID" value="PKU67852.1"/>
    <property type="molecule type" value="Genomic_DNA"/>
</dbReference>
<evidence type="ECO:0000313" key="3">
    <source>
        <dbReference type="Proteomes" id="UP000233837"/>
    </source>
</evidence>
<evidence type="ECO:0000313" key="2">
    <source>
        <dbReference type="EMBL" id="PKU67852.1"/>
    </source>
</evidence>
<dbReference type="Proteomes" id="UP000233837">
    <property type="component" value="Unassembled WGS sequence"/>
</dbReference>
<keyword evidence="3" id="KW-1185">Reference proteome</keyword>